<accession>A0A286G164</accession>
<organism evidence="1 2">
    <name type="scientific">Spirosoma fluviale</name>
    <dbReference type="NCBI Taxonomy" id="1597977"/>
    <lineage>
        <taxon>Bacteria</taxon>
        <taxon>Pseudomonadati</taxon>
        <taxon>Bacteroidota</taxon>
        <taxon>Cytophagia</taxon>
        <taxon>Cytophagales</taxon>
        <taxon>Cytophagaceae</taxon>
        <taxon>Spirosoma</taxon>
    </lineage>
</organism>
<sequence length="195" mass="21860">MRYSFLAIVLIMFSSSQLRAQKENSFTIRAGYLHSSTHVEIANSLLIGIALVKAKPGFYIGLAYEHLLSTLLTSQIELNFQQKGQRLGNYAGDMPINLNYNYIGLTPTIGIQPMSNLSFWVGPEVNLLVGKSSSWPHSNSIEVGLVGRVRYQFRRMGITGGYFKGLTVHDRSTTKTYAFTNRNWQVGLSYLISKL</sequence>
<dbReference type="AlphaFoldDB" id="A0A286G164"/>
<dbReference type="OrthoDB" id="947434at2"/>
<gene>
    <name evidence="1" type="ORF">SAMN06269250_2884</name>
</gene>
<proteinExistence type="predicted"/>
<name>A0A286G164_9BACT</name>
<dbReference type="RefSeq" id="WP_144035910.1">
    <property type="nucleotide sequence ID" value="NZ_OCNH01000002.1"/>
</dbReference>
<keyword evidence="2" id="KW-1185">Reference proteome</keyword>
<evidence type="ECO:0008006" key="3">
    <source>
        <dbReference type="Google" id="ProtNLM"/>
    </source>
</evidence>
<dbReference type="EMBL" id="OCNH01000002">
    <property type="protein sequence ID" value="SOD88909.1"/>
    <property type="molecule type" value="Genomic_DNA"/>
</dbReference>
<evidence type="ECO:0000313" key="1">
    <source>
        <dbReference type="EMBL" id="SOD88909.1"/>
    </source>
</evidence>
<evidence type="ECO:0000313" key="2">
    <source>
        <dbReference type="Proteomes" id="UP000219452"/>
    </source>
</evidence>
<protein>
    <recommendedName>
        <fullName evidence="3">Outer membrane protein beta-barrel domain-containing protein</fullName>
    </recommendedName>
</protein>
<reference evidence="2" key="1">
    <citation type="submission" date="2017-09" db="EMBL/GenBank/DDBJ databases">
        <authorList>
            <person name="Varghese N."/>
            <person name="Submissions S."/>
        </authorList>
    </citation>
    <scope>NUCLEOTIDE SEQUENCE [LARGE SCALE GENOMIC DNA]</scope>
    <source>
        <strain evidence="2">DSM 29961</strain>
    </source>
</reference>
<dbReference type="Proteomes" id="UP000219452">
    <property type="component" value="Unassembled WGS sequence"/>
</dbReference>